<evidence type="ECO:0000313" key="3">
    <source>
        <dbReference type="Proteomes" id="UP001162483"/>
    </source>
</evidence>
<feature type="transmembrane region" description="Helical" evidence="1">
    <location>
        <begin position="28"/>
        <end position="47"/>
    </location>
</feature>
<name>A0ABN9BEJ4_9NEOB</name>
<proteinExistence type="predicted"/>
<keyword evidence="3" id="KW-1185">Reference proteome</keyword>
<keyword evidence="1" id="KW-1133">Transmembrane helix</keyword>
<comment type="caution">
    <text evidence="2">The sequence shown here is derived from an EMBL/GenBank/DDBJ whole genome shotgun (WGS) entry which is preliminary data.</text>
</comment>
<sequence length="83" mass="9700">MLRPTYLIVRDGVTFLCGIPGIQRMGKFLWWVPMTGSIYLMMVAPSYPCVLLKTPPSLHTPHPPLYTLLLRQFYNPRRFHSEH</sequence>
<keyword evidence="1" id="KW-0812">Transmembrane</keyword>
<accession>A0ABN9BEJ4</accession>
<protein>
    <submittedName>
        <fullName evidence="2">Uncharacterized protein</fullName>
    </submittedName>
</protein>
<organism evidence="2 3">
    <name type="scientific">Staurois parvus</name>
    <dbReference type="NCBI Taxonomy" id="386267"/>
    <lineage>
        <taxon>Eukaryota</taxon>
        <taxon>Metazoa</taxon>
        <taxon>Chordata</taxon>
        <taxon>Craniata</taxon>
        <taxon>Vertebrata</taxon>
        <taxon>Euteleostomi</taxon>
        <taxon>Amphibia</taxon>
        <taxon>Batrachia</taxon>
        <taxon>Anura</taxon>
        <taxon>Neobatrachia</taxon>
        <taxon>Ranoidea</taxon>
        <taxon>Ranidae</taxon>
        <taxon>Staurois</taxon>
    </lineage>
</organism>
<dbReference type="Proteomes" id="UP001162483">
    <property type="component" value="Unassembled WGS sequence"/>
</dbReference>
<feature type="non-terminal residue" evidence="2">
    <location>
        <position position="83"/>
    </location>
</feature>
<dbReference type="EMBL" id="CATNWA010003686">
    <property type="protein sequence ID" value="CAI9546005.1"/>
    <property type="molecule type" value="Genomic_DNA"/>
</dbReference>
<evidence type="ECO:0000256" key="1">
    <source>
        <dbReference type="SAM" id="Phobius"/>
    </source>
</evidence>
<reference evidence="2" key="1">
    <citation type="submission" date="2023-05" db="EMBL/GenBank/DDBJ databases">
        <authorList>
            <person name="Stuckert A."/>
        </authorList>
    </citation>
    <scope>NUCLEOTIDE SEQUENCE</scope>
</reference>
<gene>
    <name evidence="2" type="ORF">SPARVUS_LOCUS2761852</name>
</gene>
<evidence type="ECO:0000313" key="2">
    <source>
        <dbReference type="EMBL" id="CAI9546005.1"/>
    </source>
</evidence>
<keyword evidence="1" id="KW-0472">Membrane</keyword>